<evidence type="ECO:0000256" key="13">
    <source>
        <dbReference type="SAM" id="Phobius"/>
    </source>
</evidence>
<dbReference type="Proteomes" id="UP000823891">
    <property type="component" value="Unassembled WGS sequence"/>
</dbReference>
<evidence type="ECO:0000256" key="7">
    <source>
        <dbReference type="ARBA" id="ARBA00022475"/>
    </source>
</evidence>
<accession>A0A9D2SQX7</accession>
<dbReference type="InterPro" id="IPR050222">
    <property type="entry name" value="MATE_MdtK"/>
</dbReference>
<dbReference type="InterPro" id="IPR002528">
    <property type="entry name" value="MATE_fam"/>
</dbReference>
<evidence type="ECO:0000256" key="8">
    <source>
        <dbReference type="ARBA" id="ARBA00022692"/>
    </source>
</evidence>
<evidence type="ECO:0000256" key="2">
    <source>
        <dbReference type="ARBA" id="ARBA00004651"/>
    </source>
</evidence>
<dbReference type="GO" id="GO:0042910">
    <property type="term" value="F:xenobiotic transmembrane transporter activity"/>
    <property type="evidence" value="ECO:0007669"/>
    <property type="project" value="InterPro"/>
</dbReference>
<feature type="transmembrane region" description="Helical" evidence="13">
    <location>
        <begin position="395"/>
        <end position="415"/>
    </location>
</feature>
<evidence type="ECO:0000256" key="11">
    <source>
        <dbReference type="ARBA" id="ARBA00023136"/>
    </source>
</evidence>
<keyword evidence="7" id="KW-1003">Cell membrane</keyword>
<comment type="caution">
    <text evidence="14">The sequence shown here is derived from an EMBL/GenBank/DDBJ whole genome shotgun (WGS) entry which is preliminary data.</text>
</comment>
<reference evidence="14" key="1">
    <citation type="journal article" date="2021" name="PeerJ">
        <title>Extensive microbial diversity within the chicken gut microbiome revealed by metagenomics and culture.</title>
        <authorList>
            <person name="Gilroy R."/>
            <person name="Ravi A."/>
            <person name="Getino M."/>
            <person name="Pursley I."/>
            <person name="Horton D.L."/>
            <person name="Alikhan N.F."/>
            <person name="Baker D."/>
            <person name="Gharbi K."/>
            <person name="Hall N."/>
            <person name="Watson M."/>
            <person name="Adriaenssens E.M."/>
            <person name="Foster-Nyarko E."/>
            <person name="Jarju S."/>
            <person name="Secka A."/>
            <person name="Antonio M."/>
            <person name="Oren A."/>
            <person name="Chaudhuri R.R."/>
            <person name="La Ragione R."/>
            <person name="Hildebrand F."/>
            <person name="Pallen M.J."/>
        </authorList>
    </citation>
    <scope>NUCLEOTIDE SEQUENCE</scope>
    <source>
        <strain evidence="14">USAMLcec2-132</strain>
    </source>
</reference>
<dbReference type="InterPro" id="IPR048279">
    <property type="entry name" value="MdtK-like"/>
</dbReference>
<dbReference type="NCBIfam" id="TIGR00797">
    <property type="entry name" value="matE"/>
    <property type="match status" value="1"/>
</dbReference>
<evidence type="ECO:0000256" key="6">
    <source>
        <dbReference type="ARBA" id="ARBA00022449"/>
    </source>
</evidence>
<evidence type="ECO:0000256" key="10">
    <source>
        <dbReference type="ARBA" id="ARBA00023065"/>
    </source>
</evidence>
<dbReference type="GO" id="GO:0005886">
    <property type="term" value="C:plasma membrane"/>
    <property type="evidence" value="ECO:0007669"/>
    <property type="project" value="UniProtKB-SubCell"/>
</dbReference>
<dbReference type="GO" id="GO:0006811">
    <property type="term" value="P:monoatomic ion transport"/>
    <property type="evidence" value="ECO:0007669"/>
    <property type="project" value="UniProtKB-KW"/>
</dbReference>
<dbReference type="EMBL" id="DWWS01000027">
    <property type="protein sequence ID" value="HJC23626.1"/>
    <property type="molecule type" value="Genomic_DNA"/>
</dbReference>
<dbReference type="PIRSF" id="PIRSF006603">
    <property type="entry name" value="DinF"/>
    <property type="match status" value="1"/>
</dbReference>
<keyword evidence="6" id="KW-0050">Antiport</keyword>
<dbReference type="Pfam" id="PF01554">
    <property type="entry name" value="MatE"/>
    <property type="match status" value="2"/>
</dbReference>
<evidence type="ECO:0000256" key="1">
    <source>
        <dbReference type="ARBA" id="ARBA00003408"/>
    </source>
</evidence>
<comment type="function">
    <text evidence="1">Multidrug efflux pump.</text>
</comment>
<evidence type="ECO:0000256" key="12">
    <source>
        <dbReference type="ARBA" id="ARBA00031636"/>
    </source>
</evidence>
<name>A0A9D2SQX7_9FIRM</name>
<keyword evidence="11 13" id="KW-0472">Membrane</keyword>
<feature type="transmembrane region" description="Helical" evidence="13">
    <location>
        <begin position="198"/>
        <end position="221"/>
    </location>
</feature>
<feature type="transmembrane region" description="Helical" evidence="13">
    <location>
        <begin position="20"/>
        <end position="40"/>
    </location>
</feature>
<evidence type="ECO:0000313" key="15">
    <source>
        <dbReference type="Proteomes" id="UP000823891"/>
    </source>
</evidence>
<protein>
    <recommendedName>
        <fullName evidence="4">Probable multidrug resistance protein NorM</fullName>
    </recommendedName>
    <alternativeName>
        <fullName evidence="12">Multidrug-efflux transporter</fullName>
    </alternativeName>
</protein>
<comment type="subcellular location">
    <subcellularLocation>
        <location evidence="2">Cell membrane</location>
        <topology evidence="2">Multi-pass membrane protein</topology>
    </subcellularLocation>
</comment>
<sequence>MEQTYMKEQPVWKLMARMSLPMVISMLVNSLYNIVDSFFVAQISEEAMTALSLVFPVQNVVNAVTIGFGIGINAVIAFHLGAQDQKKADEAAAQGTVLNLLHGVLLTVVCILIMPAFLRLFTADEAFVSLGLTYSRIVFSFSVVIALGLAFEKLFQAVGKMAVSMAAMLAGCICNIILDPVLIFGLGPFPEMGISGAALATGLGQVLTLGVYLAFYFRGALLPVRISLRGFSFRKEMCGRLYGIGIPAILNLALPSLLISALNSILAGYSQAYVLVLGVYYKLQTFLYLPANGIVQGMRPLIGYNYGAGEHRRVRSIYTATLGSAAVIMLAGTILCQVMPAPLMGLFTSSASTIQIGARALRIISIGFLPSALSVASSGALEGLGKGVPSLLISLCRYLLLIIPAAFGLSLLFGAEGVWHAFWITELAAAVFSLFIYRFSLQPGRGRVS</sequence>
<feature type="transmembrane region" description="Helical" evidence="13">
    <location>
        <begin position="100"/>
        <end position="121"/>
    </location>
</feature>
<feature type="transmembrane region" description="Helical" evidence="13">
    <location>
        <begin position="163"/>
        <end position="186"/>
    </location>
</feature>
<evidence type="ECO:0000256" key="4">
    <source>
        <dbReference type="ARBA" id="ARBA00020268"/>
    </source>
</evidence>
<evidence type="ECO:0000313" key="14">
    <source>
        <dbReference type="EMBL" id="HJC23626.1"/>
    </source>
</evidence>
<keyword evidence="5" id="KW-0813">Transport</keyword>
<keyword evidence="9 13" id="KW-1133">Transmembrane helix</keyword>
<dbReference type="GO" id="GO:0015297">
    <property type="term" value="F:antiporter activity"/>
    <property type="evidence" value="ECO:0007669"/>
    <property type="project" value="UniProtKB-KW"/>
</dbReference>
<evidence type="ECO:0000256" key="3">
    <source>
        <dbReference type="ARBA" id="ARBA00010199"/>
    </source>
</evidence>
<gene>
    <name evidence="14" type="ORF">H9761_07985</name>
</gene>
<reference evidence="14" key="2">
    <citation type="submission" date="2021-04" db="EMBL/GenBank/DDBJ databases">
        <authorList>
            <person name="Gilroy R."/>
        </authorList>
    </citation>
    <scope>NUCLEOTIDE SEQUENCE</scope>
    <source>
        <strain evidence="14">USAMLcec2-132</strain>
    </source>
</reference>
<feature type="transmembrane region" description="Helical" evidence="13">
    <location>
        <begin position="421"/>
        <end position="439"/>
    </location>
</feature>
<dbReference type="PANTHER" id="PTHR43298:SF2">
    <property type="entry name" value="FMN_FAD EXPORTER YEEO-RELATED"/>
    <property type="match status" value="1"/>
</dbReference>
<feature type="transmembrane region" description="Helical" evidence="13">
    <location>
        <begin position="241"/>
        <end position="266"/>
    </location>
</feature>
<feature type="transmembrane region" description="Helical" evidence="13">
    <location>
        <begin position="133"/>
        <end position="151"/>
    </location>
</feature>
<comment type="similarity">
    <text evidence="3">Belongs to the multi antimicrobial extrusion (MATE) (TC 2.A.66.1) family.</text>
</comment>
<feature type="transmembrane region" description="Helical" evidence="13">
    <location>
        <begin position="360"/>
        <end position="383"/>
    </location>
</feature>
<feature type="transmembrane region" description="Helical" evidence="13">
    <location>
        <begin position="316"/>
        <end position="340"/>
    </location>
</feature>
<organism evidence="14 15">
    <name type="scientific">Candidatus Eisenbergiella merdavium</name>
    <dbReference type="NCBI Taxonomy" id="2838551"/>
    <lineage>
        <taxon>Bacteria</taxon>
        <taxon>Bacillati</taxon>
        <taxon>Bacillota</taxon>
        <taxon>Clostridia</taxon>
        <taxon>Lachnospirales</taxon>
        <taxon>Lachnospiraceae</taxon>
        <taxon>Eisenbergiella</taxon>
    </lineage>
</organism>
<feature type="transmembrane region" description="Helical" evidence="13">
    <location>
        <begin position="60"/>
        <end position="80"/>
    </location>
</feature>
<dbReference type="PANTHER" id="PTHR43298">
    <property type="entry name" value="MULTIDRUG RESISTANCE PROTEIN NORM-RELATED"/>
    <property type="match status" value="1"/>
</dbReference>
<keyword evidence="10" id="KW-0406">Ion transport</keyword>
<feature type="transmembrane region" description="Helical" evidence="13">
    <location>
        <begin position="272"/>
        <end position="295"/>
    </location>
</feature>
<dbReference type="AlphaFoldDB" id="A0A9D2SQX7"/>
<evidence type="ECO:0000256" key="9">
    <source>
        <dbReference type="ARBA" id="ARBA00022989"/>
    </source>
</evidence>
<keyword evidence="8 13" id="KW-0812">Transmembrane</keyword>
<evidence type="ECO:0000256" key="5">
    <source>
        <dbReference type="ARBA" id="ARBA00022448"/>
    </source>
</evidence>
<proteinExistence type="inferred from homology"/>